<name>A0ABQ6MMT2_9STRA</name>
<keyword evidence="4" id="KW-1185">Reference proteome</keyword>
<dbReference type="Proteomes" id="UP001165060">
    <property type="component" value="Unassembled WGS sequence"/>
</dbReference>
<organism evidence="3 4">
    <name type="scientific">Tetraparma gracilis</name>
    <dbReference type="NCBI Taxonomy" id="2962635"/>
    <lineage>
        <taxon>Eukaryota</taxon>
        <taxon>Sar</taxon>
        <taxon>Stramenopiles</taxon>
        <taxon>Ochrophyta</taxon>
        <taxon>Bolidophyceae</taxon>
        <taxon>Parmales</taxon>
        <taxon>Triparmaceae</taxon>
        <taxon>Tetraparma</taxon>
    </lineage>
</organism>
<keyword evidence="2" id="KW-1133">Transmembrane helix</keyword>
<evidence type="ECO:0000313" key="4">
    <source>
        <dbReference type="Proteomes" id="UP001165060"/>
    </source>
</evidence>
<accession>A0ABQ6MMT2</accession>
<evidence type="ECO:0000313" key="3">
    <source>
        <dbReference type="EMBL" id="GMI28680.1"/>
    </source>
</evidence>
<feature type="transmembrane region" description="Helical" evidence="2">
    <location>
        <begin position="32"/>
        <end position="55"/>
    </location>
</feature>
<keyword evidence="2" id="KW-0812">Transmembrane</keyword>
<proteinExistence type="predicted"/>
<sequence length="130" mass="14856">MFGAAAGFSVPAEVMLIEVCMNDPTELQWERGGWICVVFLAVPLLVGVFAVIGDFRQDAQRRQRYYNIRRRARENRDQREQESVVLLMDERREAEATKAKRPPPARPGASSIDLNSLAQPRFSAFYQQPE</sequence>
<evidence type="ECO:0000256" key="2">
    <source>
        <dbReference type="SAM" id="Phobius"/>
    </source>
</evidence>
<protein>
    <submittedName>
        <fullName evidence="3">Uncharacterized protein</fullName>
    </submittedName>
</protein>
<keyword evidence="2" id="KW-0472">Membrane</keyword>
<evidence type="ECO:0000256" key="1">
    <source>
        <dbReference type="SAM" id="MobiDB-lite"/>
    </source>
</evidence>
<reference evidence="3 4" key="1">
    <citation type="journal article" date="2023" name="Commun. Biol.">
        <title>Genome analysis of Parmales, the sister group of diatoms, reveals the evolutionary specialization of diatoms from phago-mixotrophs to photoautotrophs.</title>
        <authorList>
            <person name="Ban H."/>
            <person name="Sato S."/>
            <person name="Yoshikawa S."/>
            <person name="Yamada K."/>
            <person name="Nakamura Y."/>
            <person name="Ichinomiya M."/>
            <person name="Sato N."/>
            <person name="Blanc-Mathieu R."/>
            <person name="Endo H."/>
            <person name="Kuwata A."/>
            <person name="Ogata H."/>
        </authorList>
    </citation>
    <scope>NUCLEOTIDE SEQUENCE [LARGE SCALE GENOMIC DNA]</scope>
</reference>
<feature type="region of interest" description="Disordered" evidence="1">
    <location>
        <begin position="93"/>
        <end position="130"/>
    </location>
</feature>
<dbReference type="EMBL" id="BRYB01001564">
    <property type="protein sequence ID" value="GMI28680.1"/>
    <property type="molecule type" value="Genomic_DNA"/>
</dbReference>
<gene>
    <name evidence="3" type="ORF">TeGR_g1283</name>
</gene>
<comment type="caution">
    <text evidence="3">The sequence shown here is derived from an EMBL/GenBank/DDBJ whole genome shotgun (WGS) entry which is preliminary data.</text>
</comment>